<sequence length="194" mass="21040">MLLSLTLSPFFSRCLYRFSGILSLSQQTLTSPRVNTPSGAFNAAAGTSLPRSRELPSSPPYPVAVRPYLPKMWAFNAATSPARAFSPPIRLYLPPEIWAFNVAARPARASSPPVRLALPEIPEMVRLYLPQISAINVALTVRRSALACSLSILALPWLCSDSQVPGDVRLISLARHPDPGSAETHLTLPAGNWL</sequence>
<proteinExistence type="predicted"/>
<accession>A0A6V7Q6A0</accession>
<evidence type="ECO:0000313" key="1">
    <source>
        <dbReference type="EMBL" id="CAD1838540.1"/>
    </source>
</evidence>
<dbReference type="EMBL" id="LR862133">
    <property type="protein sequence ID" value="CAD1838540.1"/>
    <property type="molecule type" value="Genomic_DNA"/>
</dbReference>
<reference evidence="1" key="1">
    <citation type="submission" date="2020-07" db="EMBL/GenBank/DDBJ databases">
        <authorList>
            <person name="Lin J."/>
        </authorList>
    </citation>
    <scope>NUCLEOTIDE SEQUENCE</scope>
</reference>
<gene>
    <name evidence="1" type="ORF">CB5_LOCUS21751</name>
</gene>
<name>A0A6V7Q6A0_ANACO</name>
<organism evidence="1">
    <name type="scientific">Ananas comosus var. bracteatus</name>
    <name type="common">red pineapple</name>
    <dbReference type="NCBI Taxonomy" id="296719"/>
    <lineage>
        <taxon>Eukaryota</taxon>
        <taxon>Viridiplantae</taxon>
        <taxon>Streptophyta</taxon>
        <taxon>Embryophyta</taxon>
        <taxon>Tracheophyta</taxon>
        <taxon>Spermatophyta</taxon>
        <taxon>Magnoliopsida</taxon>
        <taxon>Liliopsida</taxon>
        <taxon>Poales</taxon>
        <taxon>Bromeliaceae</taxon>
        <taxon>Bromelioideae</taxon>
        <taxon>Ananas</taxon>
    </lineage>
</organism>
<dbReference type="AlphaFoldDB" id="A0A6V7Q6A0"/>
<protein>
    <submittedName>
        <fullName evidence="1">Uncharacterized protein</fullName>
    </submittedName>
</protein>